<feature type="region of interest" description="Disordered" evidence="1">
    <location>
        <begin position="1"/>
        <end position="23"/>
    </location>
</feature>
<dbReference type="EMBL" id="UINC01008528">
    <property type="protein sequence ID" value="SVA38356.1"/>
    <property type="molecule type" value="Genomic_DNA"/>
</dbReference>
<gene>
    <name evidence="2" type="ORF">METZ01_LOCUS91210</name>
</gene>
<reference evidence="2" key="1">
    <citation type="submission" date="2018-05" db="EMBL/GenBank/DDBJ databases">
        <authorList>
            <person name="Lanie J.A."/>
            <person name="Ng W.-L."/>
            <person name="Kazmierczak K.M."/>
            <person name="Andrzejewski T.M."/>
            <person name="Davidsen T.M."/>
            <person name="Wayne K.J."/>
            <person name="Tettelin H."/>
            <person name="Glass J.I."/>
            <person name="Rusch D."/>
            <person name="Podicherti R."/>
            <person name="Tsui H.-C.T."/>
            <person name="Winkler M.E."/>
        </authorList>
    </citation>
    <scope>NUCLEOTIDE SEQUENCE</scope>
</reference>
<evidence type="ECO:0000313" key="2">
    <source>
        <dbReference type="EMBL" id="SVA38356.1"/>
    </source>
</evidence>
<sequence>MTRPKQVTAGILPPTPPPSQGILTTQSHMAKRLAKRGYVNN</sequence>
<protein>
    <submittedName>
        <fullName evidence="2">Uncharacterized protein</fullName>
    </submittedName>
</protein>
<accession>A0A381VDC4</accession>
<dbReference type="AlphaFoldDB" id="A0A381VDC4"/>
<organism evidence="2">
    <name type="scientific">marine metagenome</name>
    <dbReference type="NCBI Taxonomy" id="408172"/>
    <lineage>
        <taxon>unclassified sequences</taxon>
        <taxon>metagenomes</taxon>
        <taxon>ecological metagenomes</taxon>
    </lineage>
</organism>
<name>A0A381VDC4_9ZZZZ</name>
<proteinExistence type="predicted"/>
<evidence type="ECO:0000256" key="1">
    <source>
        <dbReference type="SAM" id="MobiDB-lite"/>
    </source>
</evidence>